<dbReference type="GO" id="GO:0005786">
    <property type="term" value="C:signal recognition particle, endoplasmic reticulum targeting"/>
    <property type="evidence" value="ECO:0007669"/>
    <property type="project" value="UniProtKB-KW"/>
</dbReference>
<reference evidence="11" key="1">
    <citation type="journal article" date="2012" name="Nat. Biotechnol.">
        <title>Reference genome sequence of the model plant Setaria.</title>
        <authorList>
            <person name="Bennetzen J.L."/>
            <person name="Schmutz J."/>
            <person name="Wang H."/>
            <person name="Percifield R."/>
            <person name="Hawkins J."/>
            <person name="Pontaroli A.C."/>
            <person name="Estep M."/>
            <person name="Feng L."/>
            <person name="Vaughn J.N."/>
            <person name="Grimwood J."/>
            <person name="Jenkins J."/>
            <person name="Barry K."/>
            <person name="Lindquist E."/>
            <person name="Hellsten U."/>
            <person name="Deshpande S."/>
            <person name="Wang X."/>
            <person name="Wu X."/>
            <person name="Mitros T."/>
            <person name="Triplett J."/>
            <person name="Yang X."/>
            <person name="Ye C.Y."/>
            <person name="Mauro-Herrera M."/>
            <person name="Wang L."/>
            <person name="Li P."/>
            <person name="Sharma M."/>
            <person name="Sharma R."/>
            <person name="Ronald P.C."/>
            <person name="Panaud O."/>
            <person name="Kellogg E.A."/>
            <person name="Brutnell T.P."/>
            <person name="Doust A.N."/>
            <person name="Tuskan G.A."/>
            <person name="Rokhsar D."/>
            <person name="Devos K.M."/>
        </authorList>
    </citation>
    <scope>NUCLEOTIDE SEQUENCE [LARGE SCALE GENOMIC DNA]</scope>
    <source>
        <strain evidence="11">Yugu1</strain>
    </source>
</reference>
<dbReference type="OrthoDB" id="10250817at2759"/>
<dbReference type="SUPFAM" id="SSF47446">
    <property type="entry name" value="Signal peptide-binding domain"/>
    <property type="match status" value="1"/>
</dbReference>
<dbReference type="GO" id="GO:0008312">
    <property type="term" value="F:7S RNA binding"/>
    <property type="evidence" value="ECO:0007669"/>
    <property type="project" value="InterPro"/>
</dbReference>
<dbReference type="FunFam" id="3.40.50.300:FF:000022">
    <property type="entry name" value="Signal recognition particle 54 kDa subunit"/>
    <property type="match status" value="1"/>
</dbReference>
<evidence type="ECO:0000256" key="1">
    <source>
        <dbReference type="ARBA" id="ARBA00005450"/>
    </source>
</evidence>
<dbReference type="InterPro" id="IPR036891">
    <property type="entry name" value="Signal_recog_part_SRP54_M_sf"/>
</dbReference>
<dbReference type="PROSITE" id="PS00300">
    <property type="entry name" value="SRP54"/>
    <property type="match status" value="1"/>
</dbReference>
<dbReference type="InterPro" id="IPR027417">
    <property type="entry name" value="P-loop_NTPase"/>
</dbReference>
<keyword evidence="4" id="KW-0694">RNA-binding</keyword>
<keyword evidence="7" id="KW-0687">Ribonucleoprotein</keyword>
<dbReference type="SMART" id="SM00962">
    <property type="entry name" value="SRP54"/>
    <property type="match status" value="1"/>
</dbReference>
<protein>
    <recommendedName>
        <fullName evidence="8">signal-recognition-particle GTPase</fullName>
        <ecNumber evidence="8">3.6.5.4</ecNumber>
    </recommendedName>
</protein>
<evidence type="ECO:0000313" key="11">
    <source>
        <dbReference type="EMBL" id="RCV17011.1"/>
    </source>
</evidence>
<keyword evidence="6" id="KW-0733">Signal recognition particle</keyword>
<proteinExistence type="inferred from homology"/>
<dbReference type="InterPro" id="IPR004125">
    <property type="entry name" value="Signal_recog_particle_SRP54_M"/>
</dbReference>
<evidence type="ECO:0000256" key="4">
    <source>
        <dbReference type="ARBA" id="ARBA00022884"/>
    </source>
</evidence>
<gene>
    <name evidence="11" type="ORF">SETIT_3G184500v2</name>
</gene>
<dbReference type="InterPro" id="IPR042101">
    <property type="entry name" value="SRP54_N_sf"/>
</dbReference>
<evidence type="ECO:0000256" key="8">
    <source>
        <dbReference type="ARBA" id="ARBA00035672"/>
    </source>
</evidence>
<evidence type="ECO:0000256" key="3">
    <source>
        <dbReference type="ARBA" id="ARBA00022801"/>
    </source>
</evidence>
<dbReference type="Gene3D" id="1.10.260.30">
    <property type="entry name" value="Signal recognition particle, SRP54 subunit, M-domain"/>
    <property type="match status" value="1"/>
</dbReference>
<dbReference type="Pfam" id="PF02978">
    <property type="entry name" value="SRP_SPB"/>
    <property type="match status" value="1"/>
</dbReference>
<dbReference type="PANTHER" id="PTHR11564:SF31">
    <property type="entry name" value="SIGNAL RECOGNITION PARTICLE 54 KDA PROTEIN"/>
    <property type="match status" value="1"/>
</dbReference>
<organism evidence="11">
    <name type="scientific">Setaria italica</name>
    <name type="common">Foxtail millet</name>
    <name type="synonym">Panicum italicum</name>
    <dbReference type="NCBI Taxonomy" id="4555"/>
    <lineage>
        <taxon>Eukaryota</taxon>
        <taxon>Viridiplantae</taxon>
        <taxon>Streptophyta</taxon>
        <taxon>Embryophyta</taxon>
        <taxon>Tracheophyta</taxon>
        <taxon>Spermatophyta</taxon>
        <taxon>Magnoliopsida</taxon>
        <taxon>Liliopsida</taxon>
        <taxon>Poales</taxon>
        <taxon>Poaceae</taxon>
        <taxon>PACMAD clade</taxon>
        <taxon>Panicoideae</taxon>
        <taxon>Panicodae</taxon>
        <taxon>Paniceae</taxon>
        <taxon>Cenchrinae</taxon>
        <taxon>Setaria</taxon>
    </lineage>
</organism>
<dbReference type="Gene3D" id="3.40.50.300">
    <property type="entry name" value="P-loop containing nucleotide triphosphate hydrolases"/>
    <property type="match status" value="1"/>
</dbReference>
<dbReference type="CDD" id="cd17875">
    <property type="entry name" value="SRP54_G"/>
    <property type="match status" value="1"/>
</dbReference>
<evidence type="ECO:0000256" key="5">
    <source>
        <dbReference type="ARBA" id="ARBA00023134"/>
    </source>
</evidence>
<keyword evidence="2" id="KW-0547">Nucleotide-binding</keyword>
<dbReference type="AlphaFoldDB" id="A0A368QGC1"/>
<dbReference type="InterPro" id="IPR000897">
    <property type="entry name" value="SRP54_GTPase_dom"/>
</dbReference>
<comment type="catalytic activity">
    <reaction evidence="9">
        <text>GTP + H2O = GDP + phosphate + H(+)</text>
        <dbReference type="Rhea" id="RHEA:19669"/>
        <dbReference type="ChEBI" id="CHEBI:15377"/>
        <dbReference type="ChEBI" id="CHEBI:15378"/>
        <dbReference type="ChEBI" id="CHEBI:37565"/>
        <dbReference type="ChEBI" id="CHEBI:43474"/>
        <dbReference type="ChEBI" id="CHEBI:58189"/>
        <dbReference type="EC" id="3.6.5.4"/>
    </reaction>
    <physiologicalReaction direction="left-to-right" evidence="9">
        <dbReference type="Rhea" id="RHEA:19670"/>
    </physiologicalReaction>
</comment>
<evidence type="ECO:0000256" key="2">
    <source>
        <dbReference type="ARBA" id="ARBA00022741"/>
    </source>
</evidence>
<dbReference type="GO" id="GO:0006614">
    <property type="term" value="P:SRP-dependent cotranslational protein targeting to membrane"/>
    <property type="evidence" value="ECO:0007669"/>
    <property type="project" value="InterPro"/>
</dbReference>
<dbReference type="InterPro" id="IPR022941">
    <property type="entry name" value="SRP54"/>
</dbReference>
<accession>A0A368QGC1</accession>
<keyword evidence="5" id="KW-0342">GTP-binding</keyword>
<evidence type="ECO:0000256" key="9">
    <source>
        <dbReference type="ARBA" id="ARBA00048157"/>
    </source>
</evidence>
<evidence type="ECO:0000259" key="10">
    <source>
        <dbReference type="PROSITE" id="PS00300"/>
    </source>
</evidence>
<dbReference type="SUPFAM" id="SSF52540">
    <property type="entry name" value="P-loop containing nucleoside triphosphate hydrolases"/>
    <property type="match status" value="1"/>
</dbReference>
<evidence type="ECO:0000256" key="6">
    <source>
        <dbReference type="ARBA" id="ARBA00023135"/>
    </source>
</evidence>
<dbReference type="Gene3D" id="1.20.120.140">
    <property type="entry name" value="Signal recognition particle SRP54, nucleotide-binding domain"/>
    <property type="match status" value="1"/>
</dbReference>
<sequence>MTVGSGKTTTCTKYADYYRRKGFSPALVCADTFRAGAFDQLKQNASKAKIPFYGSYIESDPVKIAVEGVDRFRKEKCDLIIVDTSGRHKQEAALFEEMRQVSEATKPNLVIFVMDGSIGQAAFDQAQAFKQSASVGAVIVTKMDGHAKGGGALSAVAATKSPVIFIGTGEHIPDFEVFDVKPFVSRLLGMGDLSGLMDKIQDVMPADQLPELVDNLTGGFTLRLLYQMFQNLHSMGPLGQLFSMIPGLSAQFIEKGKEKEGQAKIKRYMTIMDSMTEKELDNTNPKLMNESRINRIARGSGRLVKEVVDMLEEHKRIAKMWNKLPINNKRLNMNNRNSLKPLLNALPANMLNQLGGLNGLQNMVKQMGAQRR</sequence>
<dbReference type="EMBL" id="CM003530">
    <property type="protein sequence ID" value="RCV17011.1"/>
    <property type="molecule type" value="Genomic_DNA"/>
</dbReference>
<dbReference type="GO" id="GO:0005525">
    <property type="term" value="F:GTP binding"/>
    <property type="evidence" value="ECO:0007669"/>
    <property type="project" value="UniProtKB-KW"/>
</dbReference>
<dbReference type="GO" id="GO:0003924">
    <property type="term" value="F:GTPase activity"/>
    <property type="evidence" value="ECO:0007669"/>
    <property type="project" value="InterPro"/>
</dbReference>
<dbReference type="EC" id="3.6.5.4" evidence="8"/>
<reference evidence="11" key="2">
    <citation type="submission" date="2015-07" db="EMBL/GenBank/DDBJ databases">
        <authorList>
            <person name="Noorani M."/>
        </authorList>
    </citation>
    <scope>NUCLEOTIDE SEQUENCE</scope>
    <source>
        <strain evidence="11">Yugu1</strain>
    </source>
</reference>
<keyword evidence="3" id="KW-0378">Hydrolase</keyword>
<dbReference type="Pfam" id="PF00448">
    <property type="entry name" value="SRP54"/>
    <property type="match status" value="1"/>
</dbReference>
<comment type="similarity">
    <text evidence="1">Belongs to the GTP-binding SRP family. SRP54 subfamily.</text>
</comment>
<feature type="domain" description="SRP54-type proteins GTP-binding" evidence="10">
    <location>
        <begin position="162"/>
        <end position="175"/>
    </location>
</feature>
<dbReference type="PANTHER" id="PTHR11564">
    <property type="entry name" value="SIGNAL RECOGNITION PARTICLE 54K PROTEIN SRP54"/>
    <property type="match status" value="1"/>
</dbReference>
<name>A0A368QGC1_SETIT</name>
<evidence type="ECO:0000256" key="7">
    <source>
        <dbReference type="ARBA" id="ARBA00023274"/>
    </source>
</evidence>